<dbReference type="PATRIC" id="fig|48936.3.peg.3042"/>
<dbReference type="Proteomes" id="UP000031338">
    <property type="component" value="Unassembled WGS sequence"/>
</dbReference>
<dbReference type="STRING" id="48936.NJ75_03030"/>
<feature type="domain" description="N,N-dimethylformamidase beta subunit-like C-terminal" evidence="1">
    <location>
        <begin position="301"/>
        <end position="730"/>
    </location>
</feature>
<dbReference type="InterPro" id="IPR046540">
    <property type="entry name" value="DMFA2_C"/>
</dbReference>
<proteinExistence type="predicted"/>
<dbReference type="SUPFAM" id="SSF49899">
    <property type="entry name" value="Concanavalin A-like lectins/glucanases"/>
    <property type="match status" value="1"/>
</dbReference>
<keyword evidence="2" id="KW-0378">Hydrolase</keyword>
<dbReference type="Pfam" id="PF20254">
    <property type="entry name" value="DMFA2_C"/>
    <property type="match status" value="1"/>
</dbReference>
<dbReference type="AlphaFoldDB" id="A0A0B9A573"/>
<evidence type="ECO:0000259" key="1">
    <source>
        <dbReference type="Pfam" id="PF20254"/>
    </source>
</evidence>
<reference evidence="2 3" key="1">
    <citation type="submission" date="2014-10" db="EMBL/GenBank/DDBJ databases">
        <title>Draft genome sequence of Novosphingobium subterraneum DSM 12447.</title>
        <authorList>
            <person name="Gan H.M."/>
            <person name="Gan H.Y."/>
            <person name="Savka M.A."/>
        </authorList>
    </citation>
    <scope>NUCLEOTIDE SEQUENCE [LARGE SCALE GENOMIC DNA]</scope>
    <source>
        <strain evidence="2 3">DSM 12447</strain>
    </source>
</reference>
<sequence>MSAPGNLTGYADPLNARCGGSVDFMLHDATPGTAEISLVRLLHGDTNPLGPGFVEKEVTGVTLPRTVAVGPQYVPLGSWARARDPDGVLSASLPSATLFAFIKPTMPGAREQIIAGTWDPATKRGFALLLTEGGQVALRLGDEAGTAEIVCPKPVAAHAWHFVAGGWDETGKLLIWQKGLISRWNSLVGPAPGYDLDAAATEQLERPVLPCGGQFTLAAALTGDDRAVAHYNGKIDRHGILNAMAGHDELASLAAGELPAAERLLAYWDTTAGYTDKGIGDVIRDVGPHGLHAHGINRPIRAMTGWNWDGRNDSFRLAPHQYGGIAFHDDALVDCGWQASVSIEIPPDLPSGIYALRVSKDGSEDHVPFFVRPDKARADMAVLMPTFTYLAYANEHLSFEAPIAQAICANTPVVSEADLTWKQQEAFGLSTYDVHSDYAGVCYSSWRRPIQNMRPKYRMPAIGAPWAFPADLSLIWWLDAAGYEVNVVTDHDLAAEGLELIAPYRAVLTGTHPEYYSLGMLDALEDYVAGGGRVGYLGGNGLYWVTEVRDEEPWCIEVRKLDTGSRAWQAAPGEGYLATTGDRSGLWRARGRPPQKLVALGFTTEGMDESQPFERMPDSFEPEAAWLFEGVGHDELIGNFGLGLGGASGLEMDRYDLTLGTPPHTLLVASSFNHSDNYPLVSEDITYAFPGRGGTQDPQVRGDIAFYANAKGGAVFAAGSIAWSQALPCNGGRNNVARIMTNVLDAFRSSDPPFLPRT</sequence>
<organism evidence="2 3">
    <name type="scientific">Novosphingobium subterraneum</name>
    <dbReference type="NCBI Taxonomy" id="48936"/>
    <lineage>
        <taxon>Bacteria</taxon>
        <taxon>Pseudomonadati</taxon>
        <taxon>Pseudomonadota</taxon>
        <taxon>Alphaproteobacteria</taxon>
        <taxon>Sphingomonadales</taxon>
        <taxon>Sphingomonadaceae</taxon>
        <taxon>Novosphingobium</taxon>
    </lineage>
</organism>
<keyword evidence="3" id="KW-1185">Reference proteome</keyword>
<accession>A0A0B9A573</accession>
<dbReference type="GO" id="GO:0050116">
    <property type="term" value="F:N,N-dimethylformamidase activity"/>
    <property type="evidence" value="ECO:0007669"/>
    <property type="project" value="UniProtKB-EC"/>
</dbReference>
<evidence type="ECO:0000313" key="3">
    <source>
        <dbReference type="Proteomes" id="UP000031338"/>
    </source>
</evidence>
<gene>
    <name evidence="2" type="primary">dmfA2</name>
    <name evidence="2" type="ORF">NJ75_03030</name>
</gene>
<dbReference type="Gene3D" id="2.60.120.200">
    <property type="match status" value="1"/>
</dbReference>
<protein>
    <submittedName>
        <fullName evidence="2">N,N-dimethylformamidase beta subunit</fullName>
        <ecNumber evidence="2">3.5.1.56</ecNumber>
    </submittedName>
</protein>
<evidence type="ECO:0000313" key="2">
    <source>
        <dbReference type="EMBL" id="KHS44452.1"/>
    </source>
</evidence>
<comment type="caution">
    <text evidence="2">The sequence shown here is derived from an EMBL/GenBank/DDBJ whole genome shotgun (WGS) entry which is preliminary data.</text>
</comment>
<dbReference type="EC" id="3.5.1.56" evidence="2"/>
<name>A0A0B9A573_9SPHN</name>
<dbReference type="InterPro" id="IPR013320">
    <property type="entry name" value="ConA-like_dom_sf"/>
</dbReference>
<dbReference type="RefSeq" id="WP_039335872.1">
    <property type="nucleotide sequence ID" value="NZ_JRVC01000015.1"/>
</dbReference>
<dbReference type="EMBL" id="JRVC01000015">
    <property type="protein sequence ID" value="KHS44452.1"/>
    <property type="molecule type" value="Genomic_DNA"/>
</dbReference>